<dbReference type="CDD" id="cd22744">
    <property type="entry name" value="OTU"/>
    <property type="match status" value="1"/>
</dbReference>
<dbReference type="Pfam" id="PF00978">
    <property type="entry name" value="RdRP_2"/>
    <property type="match status" value="1"/>
</dbReference>
<evidence type="ECO:0000256" key="8">
    <source>
        <dbReference type="ARBA" id="ARBA00022840"/>
    </source>
</evidence>
<comment type="catalytic activity">
    <reaction evidence="9">
        <text>ATP + H2O = ADP + phosphate + H(+)</text>
        <dbReference type="Rhea" id="RHEA:13065"/>
        <dbReference type="ChEBI" id="CHEBI:15377"/>
        <dbReference type="ChEBI" id="CHEBI:15378"/>
        <dbReference type="ChEBI" id="CHEBI:30616"/>
        <dbReference type="ChEBI" id="CHEBI:43474"/>
        <dbReference type="ChEBI" id="CHEBI:456216"/>
        <dbReference type="EC" id="3.6.4.13"/>
    </reaction>
</comment>
<dbReference type="InterPro" id="IPR002877">
    <property type="entry name" value="RNA_MeTrfase_FtsJ_dom"/>
</dbReference>
<keyword evidence="7" id="KW-0378">Hydrolase</keyword>
<feature type="domain" description="(+)RNA virus helicase C-terminal" evidence="12">
    <location>
        <begin position="2055"/>
        <end position="2417"/>
    </location>
</feature>
<dbReference type="EMBL" id="MW256664">
    <property type="protein sequence ID" value="QWC36451.1"/>
    <property type="molecule type" value="Genomic_RNA"/>
</dbReference>
<dbReference type="InterPro" id="IPR027351">
    <property type="entry name" value="(+)RNA_virus_helicase_core_dom"/>
</dbReference>
<keyword evidence="6" id="KW-0547">Nucleotide-binding</keyword>
<evidence type="ECO:0000259" key="12">
    <source>
        <dbReference type="PROSITE" id="PS51657"/>
    </source>
</evidence>
<evidence type="ECO:0000256" key="9">
    <source>
        <dbReference type="ARBA" id="ARBA00047984"/>
    </source>
</evidence>
<feature type="region of interest" description="Disordered" evidence="10">
    <location>
        <begin position="1691"/>
        <end position="1720"/>
    </location>
</feature>
<evidence type="ECO:0000256" key="5">
    <source>
        <dbReference type="ARBA" id="ARBA00022691"/>
    </source>
</evidence>
<dbReference type="GO" id="GO:0006351">
    <property type="term" value="P:DNA-templated transcription"/>
    <property type="evidence" value="ECO:0007669"/>
    <property type="project" value="InterPro"/>
</dbReference>
<protein>
    <recommendedName>
        <fullName evidence="1">Replicase large subunit</fullName>
    </recommendedName>
</protein>
<dbReference type="PROSITE" id="PS51743">
    <property type="entry name" value="ALPHAVIRUS_MT"/>
    <property type="match status" value="1"/>
</dbReference>
<dbReference type="GO" id="GO:0003723">
    <property type="term" value="F:RNA binding"/>
    <property type="evidence" value="ECO:0007669"/>
    <property type="project" value="InterPro"/>
</dbReference>
<reference evidence="14" key="1">
    <citation type="submission" date="2020-11" db="EMBL/GenBank/DDBJ databases">
        <authorList>
            <person name="Huang H.-J."/>
            <person name="Li J.-M."/>
        </authorList>
    </citation>
    <scope>NUCLEOTIDE SEQUENCE</scope>
    <source>
        <strain evidence="14">ZJU-Q2</strain>
    </source>
</reference>
<feature type="domain" description="Alphavirus-like MT" evidence="13">
    <location>
        <begin position="210"/>
        <end position="418"/>
    </location>
</feature>
<dbReference type="Pfam" id="PF01728">
    <property type="entry name" value="FtsJ"/>
    <property type="match status" value="1"/>
</dbReference>
<dbReference type="PROSITE" id="PS50507">
    <property type="entry name" value="RDRP_SSRNA_POS"/>
    <property type="match status" value="1"/>
</dbReference>
<keyword evidence="5" id="KW-0949">S-adenosyl-L-methionine</keyword>
<dbReference type="InterPro" id="IPR007094">
    <property type="entry name" value="RNA-dir_pol_PSvirus"/>
</dbReference>
<feature type="domain" description="RdRp catalytic" evidence="11">
    <location>
        <begin position="2719"/>
        <end position="2832"/>
    </location>
</feature>
<dbReference type="Pfam" id="PF01443">
    <property type="entry name" value="Viral_helicase1"/>
    <property type="match status" value="1"/>
</dbReference>
<evidence type="ECO:0000256" key="10">
    <source>
        <dbReference type="SAM" id="MobiDB-lite"/>
    </source>
</evidence>
<dbReference type="PANTHER" id="PTHR10920">
    <property type="entry name" value="RIBOSOMAL RNA METHYLTRANSFERASE"/>
    <property type="match status" value="1"/>
</dbReference>
<keyword evidence="3" id="KW-0489">Methyltransferase</keyword>
<dbReference type="InterPro" id="IPR050082">
    <property type="entry name" value="RNA_methyltr_RlmE"/>
</dbReference>
<keyword evidence="8" id="KW-0067">ATP-binding</keyword>
<evidence type="ECO:0000256" key="1">
    <source>
        <dbReference type="ARBA" id="ARBA00013540"/>
    </source>
</evidence>
<dbReference type="Pfam" id="PF01660">
    <property type="entry name" value="Vmethyltransf"/>
    <property type="match status" value="1"/>
</dbReference>
<keyword evidence="4" id="KW-0808">Transferase</keyword>
<evidence type="ECO:0000256" key="2">
    <source>
        <dbReference type="ARBA" id="ARBA00022552"/>
    </source>
</evidence>
<evidence type="ECO:0000256" key="4">
    <source>
        <dbReference type="ARBA" id="ARBA00022679"/>
    </source>
</evidence>
<dbReference type="GO" id="GO:0016787">
    <property type="term" value="F:hydrolase activity"/>
    <property type="evidence" value="ECO:0007669"/>
    <property type="project" value="UniProtKB-KW"/>
</dbReference>
<evidence type="ECO:0000259" key="11">
    <source>
        <dbReference type="PROSITE" id="PS50507"/>
    </source>
</evidence>
<reference evidence="14" key="2">
    <citation type="journal article" date="2021" name="NPJ Biofilms Microbiomes">
        <title>Diversity and infectivity of the RNA virome among different cryptic species of an agriculturally important insect vector: whitefly Bemisia tabaci.</title>
        <authorList>
            <person name="Huang H.J."/>
            <person name="Ye Z.X."/>
            <person name="Wang X."/>
            <person name="Yan X.T."/>
            <person name="Zhang Y."/>
            <person name="He Y.J."/>
            <person name="Qi Y.H."/>
            <person name="Zhang X.D."/>
            <person name="Zhuo J.C."/>
            <person name="Lu G."/>
            <person name="Lu J.B."/>
            <person name="Mao Q.Z."/>
            <person name="Sun Z.T."/>
            <person name="Yan F."/>
            <person name="Chen J.P."/>
            <person name="Zhang C.X."/>
            <person name="Li J.M."/>
        </authorList>
    </citation>
    <scope>NUCLEOTIDE SEQUENCE</scope>
    <source>
        <strain evidence="14">ZJU-Q2</strain>
    </source>
</reference>
<evidence type="ECO:0000259" key="13">
    <source>
        <dbReference type="PROSITE" id="PS51743"/>
    </source>
</evidence>
<feature type="compositionally biased region" description="Low complexity" evidence="10">
    <location>
        <begin position="1691"/>
        <end position="1706"/>
    </location>
</feature>
<accession>A0A8E8FTJ6</accession>
<dbReference type="GO" id="GO:0006364">
    <property type="term" value="P:rRNA processing"/>
    <property type="evidence" value="ECO:0007669"/>
    <property type="project" value="UniProtKB-KW"/>
</dbReference>
<dbReference type="GO" id="GO:0039694">
    <property type="term" value="P:viral RNA genome replication"/>
    <property type="evidence" value="ECO:0007669"/>
    <property type="project" value="InterPro"/>
</dbReference>
<dbReference type="GO" id="GO:0003968">
    <property type="term" value="F:RNA-directed RNA polymerase activity"/>
    <property type="evidence" value="ECO:0007669"/>
    <property type="project" value="InterPro"/>
</dbReference>
<keyword evidence="2" id="KW-0698">rRNA processing</keyword>
<dbReference type="GO" id="GO:0005524">
    <property type="term" value="F:ATP binding"/>
    <property type="evidence" value="ECO:0007669"/>
    <property type="project" value="UniProtKB-KW"/>
</dbReference>
<organism evidence="14">
    <name type="scientific">Bemisia tabaci virga-like virus 1</name>
    <dbReference type="NCBI Taxonomy" id="2766749"/>
    <lineage>
        <taxon>Viruses</taxon>
        <taxon>Riboviria</taxon>
        <taxon>Orthornavirae</taxon>
        <taxon>Kitrinoviricota</taxon>
        <taxon>Alsuviricetes</taxon>
        <taxon>Martellivirales</taxon>
        <taxon>Virgaviridae</taxon>
    </lineage>
</organism>
<dbReference type="GO" id="GO:0016556">
    <property type="term" value="P:mRNA modification"/>
    <property type="evidence" value="ECO:0007669"/>
    <property type="project" value="InterPro"/>
</dbReference>
<evidence type="ECO:0000256" key="3">
    <source>
        <dbReference type="ARBA" id="ARBA00022603"/>
    </source>
</evidence>
<feature type="compositionally biased region" description="Basic and acidic residues" evidence="10">
    <location>
        <begin position="1707"/>
        <end position="1719"/>
    </location>
</feature>
<evidence type="ECO:0000313" key="14">
    <source>
        <dbReference type="EMBL" id="QWC36451.1"/>
    </source>
</evidence>
<sequence>MASSSGEVFLLQQDFVMENGYCYLVWFHQYNVVYGERVFDLDRVKVSLGKFPLLRRVIGYLFSYASFDFLLFDVKYTGFKLVHVNDENLLMFSDIVQKFMFSSDRIGGDVFERDAVFSATDDVIVKMNDSVHKFGKICALGGLDFDQMLAEAARRYLADQAKSPHSDLLNFCRVPVERSMKGSDVIDVKYRLTPKQVTLLQNEYPELKIVVSGTVKHPHAFAAAATRDCAEHLILRRLGIGPRSCVNVSGKDVVLVDAGANYVRHVLAGRFSVHCCNPIMDVRDSARETERHLTLLDLERKGVVSSDVVRRYSASTADGSVRCLNGVQNCTIKGMYGMFMHSEYDIGWNDLGRAFDSHEFLCAWSVILFDPSIFYKSQGLIPEIGCMFRKTGDYIIFSFVGDSSLSYRHRLSDYMRIVSESVLITPKGRCYLSEKVDLRCGSLFIKYTLCAHPPMSNECFLSFNYWQNSQVKVISTWDYVDGLYSESKYRVPGNNIVSFRRKFLEVDNRLVELIIGHCGRSGDKSFNLNDVYSAALTFNSRMCVNGSDIKAVNRVPIENLMDVVVALYCISYRERYGAGKSIERFVHDTRYIRDNRRIGLMALMRAFWSRQWTWTEPLRRGFNWVVDWCARANSASLLDIMLFESVKFVELSEFVNVCANYSDLELVVNDVNVSRLDVEIVDNFTHKVVEVFSERLKKDTKTSSVDDWVSLSTVSVAADYPAVPKEFSNTHRKKAVMTFHKKNTVHNVRNNNILHNMRKERRNCDACVLIKVRGDGHCFFRAVARFLGGMNHFDLRKDMWSRMTDVEKRECACVEIADGSVKGYGTADCIRILNRLYDIDVCVHVVIEGREYPTMCYNDGTKRSRCLHVRWGNDHVDVLELPGVDPPLSENCYFCDKFECVCGTVIPESEEGKIVDEYEREFVSMGYDVDILSMEGYVRGKNVRQDVYDFLFHGKFREYNRYANLYGLGPFVNRSSYKLLDIVKSCSLDFNQKTVLDMCGAPGGFVQVAFLKGASFVTSFSLSCKHYNSSLIPSDRLELCEFDLSGECEFVSALERYDIIVADGANNNSYFDEDIVFRETALMTTKLKTGGVCVLKHGNVFNVSKGFLDSLCSMFSSVVAVKPKFSSDTTTEVYFVCKGFRSGVCTLKLDESVFGEYVNSVNCIVRRGKPLDLDELKDEVISYFSDAIVTAALLVGICDHVDRVETCACCMSKKLVAGSVNVETTEFLWAAMMRDVKISKYSRFSSDLSDILRKTKSENWLRVFDEATIRFGFEENLSHMNVSGLVFKEDGILFKDTSESGVLSEIGACVGLSFAPFLKPGFVQRPTVRGTISSQAYGFSSDASIRFDGKAVDLVKNTEQSDVCGKKVRISSMEVKVDEKVMPIDVVKPKGIKSFFKGVFGKVERSDVSSSTSSFERVCKERKKKKLTAVIELSAFRECVSSPFGLVENKIRTKLYGKFLAFDWLPFSSVGQCVDAELIAKDVPRTPGVECLAKFDILSIMAAMTYHCGYGYMQGHLEILRDLEKSVGLSAQAIEFVLAKFPLGYVDDVFREAERYTVDVLKSSWESEYFCGEISTCVGSFVSRCSMTEELKMCFLDLLMIFDSKLISCVLVAANEERMNVVKEISEFSEYFEQDKPTFEKIVNIPVDWIFVYHRVLKLLECMDLDYHIVEEALDETHVDSVKSKSWKGSMRSLSSSTSASSLRSDSTTKSDSRVKPDSVDDNVDVMESIAEESDSLSLVSSASSVSSIFICGDSMTTDALKDRLPLDKKRGKYVNVADWFALPDGVKLVCVFSKVRSVTKRRPYIGHALEEKFGLSKPKFRTRLGELYAVDGDWRGYCFDCQGLRVIVVEMGDRDIVESVFEDFVQWLPASVALTAFEFECAVNGILCLDAIRRNPRQCVFIQYRSNTFSALVAAMVPIDPSKPDEVPIDVFPALGSMDGTRTPEYIECVDKLDYFRNSMIEYRHIERLTTEHILSRFDWLKEVLKDDFAGVNEYVINRLEKERMNIYDNEQGFNLFGGYSYICMYGLTEDGLVEYLQEDHRFVTSRRYVAYGKEFEILLSDKVADRLNHYDILNVRLPEIDWVNGPPGCGKTHEILSKVEASKFNSGKEMILCMTKQGVVDVAERLSEKKWIKPNGLKKGVRTVMSVLVNGCDRKLDKVYVDEALMSHAGSIAFVAVITQCEMLFLIGDVNQIPFIDRLHICPVRFGSMSGFAVVTRVLKASYRCPVDVVYALRDFYPGIYSMSSVVVSMRLRSYTHDITEIDKNAKNTLFLTHMQADKDQMIVDGYGRGSGSKVMTVEERMNELSVNEKGLKARKKRDERPSVMTPHEAQGLTYDHVICIRRSVKPLKIFDSEPHAIVTISRHRKTFTYYTDVNDAVARLVQNVTDRDTMLKYNQVMKGAHNLTAGFAEDYHQGGRRVFLDERESVFEDAVVGLPFFSHRCERVSIEKGESFMLSKKPFAPLPKVEPDLAYLQTWYDDKIGESASVSVAHDPELIEFSDLIVNVDREISLNPADGVPKRSRFDKLEPVLRTLVPSRRTNSLKESLLGAMKRNLNAPVLINEELSETKLAHYMVDNFINSAIPEDKMSLFESYKDNPIGIDARMVDEWLAKQPPAVRKLACSDTPAHLRSYNKFKFMIKNTVKPVMEAGAAWKYASVQTIVYNDKSVNAIFCPIFNAMSERLYAVLSEKIMILTNCSNEEFEREINRRFNIAYLKICQCVENDMSKYDKSQGEVLRIMEDLIFFLLGMPLWLIRIWSAAHRWTHLRDWLHGLYVSLENQRKSGDPSTFFGNTLVLLIILCVVYDLREILLMILAGDDSCLFLMPGATAFGYDPSSRVADFFNLECKLLDNYKVPYFCSKFLVFTDEWLYLVPDPLKVVTELGRRDLVNDEHVEEYRVSCEDVLKPLFNSLVCEGLSVGVCERYGGFMSDCVNLCAVLKAIVTDKREFKKLFVAHNWMKLSKDVSRPKLDI</sequence>
<evidence type="ECO:0000256" key="6">
    <source>
        <dbReference type="ARBA" id="ARBA00022741"/>
    </source>
</evidence>
<dbReference type="InterPro" id="IPR001788">
    <property type="entry name" value="RNA-dep_RNA_pol_alsuvir"/>
</dbReference>
<dbReference type="GO" id="GO:0001510">
    <property type="term" value="P:RNA methylation"/>
    <property type="evidence" value="ECO:0007669"/>
    <property type="project" value="TreeGrafter"/>
</dbReference>
<name>A0A8E8FTJ6_9VIRU</name>
<dbReference type="GO" id="GO:0003724">
    <property type="term" value="F:RNA helicase activity"/>
    <property type="evidence" value="ECO:0007669"/>
    <property type="project" value="UniProtKB-EC"/>
</dbReference>
<dbReference type="InterPro" id="IPR002588">
    <property type="entry name" value="Alphavirus-like_MT_dom"/>
</dbReference>
<proteinExistence type="predicted"/>
<dbReference type="PROSITE" id="PS51657">
    <property type="entry name" value="PSRV_HELICASE"/>
    <property type="match status" value="1"/>
</dbReference>
<dbReference type="GO" id="GO:0008174">
    <property type="term" value="F:mRNA methyltransferase activity"/>
    <property type="evidence" value="ECO:0007669"/>
    <property type="project" value="UniProtKB-UniRule"/>
</dbReference>
<dbReference type="PANTHER" id="PTHR10920:SF13">
    <property type="entry name" value="PRE-RRNA 2'-O-RIBOSE RNA METHYLTRANSFERASE FTSJ3"/>
    <property type="match status" value="1"/>
</dbReference>
<evidence type="ECO:0000256" key="7">
    <source>
        <dbReference type="ARBA" id="ARBA00022801"/>
    </source>
</evidence>